<gene>
    <name evidence="1" type="ORF">Lsan_2619</name>
</gene>
<evidence type="ECO:0000313" key="2">
    <source>
        <dbReference type="Proteomes" id="UP000054703"/>
    </source>
</evidence>
<comment type="caution">
    <text evidence="1">The sequence shown here is derived from an EMBL/GenBank/DDBJ whole genome shotgun (WGS) entry which is preliminary data.</text>
</comment>
<reference evidence="1 2" key="1">
    <citation type="submission" date="2015-11" db="EMBL/GenBank/DDBJ databases">
        <title>Genomic analysis of 38 Legionella species identifies large and diverse effector repertoires.</title>
        <authorList>
            <person name="Burstein D."/>
            <person name="Amaro F."/>
            <person name="Zusman T."/>
            <person name="Lifshitz Z."/>
            <person name="Cohen O."/>
            <person name="Gilbert J.A."/>
            <person name="Pupko T."/>
            <person name="Shuman H.A."/>
            <person name="Segal G."/>
        </authorList>
    </citation>
    <scope>NUCLEOTIDE SEQUENCE [LARGE SCALE GENOMIC DNA]</scope>
    <source>
        <strain evidence="1 2">SC-63-C7</strain>
    </source>
</reference>
<dbReference type="EMBL" id="LNYU01000078">
    <property type="protein sequence ID" value="KTD56997.1"/>
    <property type="molecule type" value="Genomic_DNA"/>
</dbReference>
<dbReference type="PATRIC" id="fig|45074.5.peg.2817"/>
<keyword evidence="2" id="KW-1185">Reference proteome</keyword>
<dbReference type="AlphaFoldDB" id="A0A0W0YJB3"/>
<sequence>MNNLAAIEHYFSTKALSEQKDFRIRLPGRFIDAIDELSKLCFDEHIDLNVYDAMISAAIGQLKIKTASPYSSKSTGTFRKCKSGCFLENTSSIL</sequence>
<protein>
    <submittedName>
        <fullName evidence="1">Uncharacterized protein</fullName>
    </submittedName>
</protein>
<accession>A0A0W0YJB3</accession>
<organism evidence="1 2">
    <name type="scientific">Legionella santicrucis</name>
    <dbReference type="NCBI Taxonomy" id="45074"/>
    <lineage>
        <taxon>Bacteria</taxon>
        <taxon>Pseudomonadati</taxon>
        <taxon>Pseudomonadota</taxon>
        <taxon>Gammaproteobacteria</taxon>
        <taxon>Legionellales</taxon>
        <taxon>Legionellaceae</taxon>
        <taxon>Legionella</taxon>
    </lineage>
</organism>
<proteinExistence type="predicted"/>
<dbReference type="RefSeq" id="WP_237762132.1">
    <property type="nucleotide sequence ID" value="NZ_CAAAIH010000084.1"/>
</dbReference>
<dbReference type="Proteomes" id="UP000054703">
    <property type="component" value="Unassembled WGS sequence"/>
</dbReference>
<name>A0A0W0YJB3_9GAMM</name>
<evidence type="ECO:0000313" key="1">
    <source>
        <dbReference type="EMBL" id="KTD56997.1"/>
    </source>
</evidence>